<protein>
    <recommendedName>
        <fullName evidence="3">Ferritin-like domain-containing protein</fullName>
    </recommendedName>
</protein>
<feature type="compositionally biased region" description="Low complexity" evidence="1">
    <location>
        <begin position="52"/>
        <end position="74"/>
    </location>
</feature>
<evidence type="ECO:0000256" key="1">
    <source>
        <dbReference type="SAM" id="MobiDB-lite"/>
    </source>
</evidence>
<dbReference type="EMBL" id="CP114014">
    <property type="protein sequence ID" value="XAY04562.1"/>
    <property type="molecule type" value="Genomic_DNA"/>
</dbReference>
<dbReference type="RefSeq" id="WP_354701091.1">
    <property type="nucleotide sequence ID" value="NZ_CP114014.1"/>
</dbReference>
<dbReference type="InterPro" id="IPR012347">
    <property type="entry name" value="Ferritin-like"/>
</dbReference>
<dbReference type="AlphaFoldDB" id="A0AAU7ASG5"/>
<evidence type="ECO:0000313" key="2">
    <source>
        <dbReference type="EMBL" id="XAY04562.1"/>
    </source>
</evidence>
<feature type="region of interest" description="Disordered" evidence="1">
    <location>
        <begin position="45"/>
        <end position="74"/>
    </location>
</feature>
<reference evidence="2" key="1">
    <citation type="submission" date="2022-12" db="EMBL/GenBank/DDBJ databases">
        <title>Paraconexibacter alkalitolerans sp. nov. and Baekduia alba sp. nov., isolated from soil and emended description of the genera Paraconexibacter (Chun et al., 2020) and Baekduia (An et al., 2020).</title>
        <authorList>
            <person name="Vieira S."/>
            <person name="Huber K.J."/>
            <person name="Geppert A."/>
            <person name="Wolf J."/>
            <person name="Neumann-Schaal M."/>
            <person name="Muesken M."/>
            <person name="Overmann J."/>
        </authorList>
    </citation>
    <scope>NUCLEOTIDE SEQUENCE</scope>
    <source>
        <strain evidence="2">AEG42_29</strain>
    </source>
</reference>
<dbReference type="InterPro" id="IPR009078">
    <property type="entry name" value="Ferritin-like_SF"/>
</dbReference>
<sequence length="232" mass="23791">MPESRTQKSAVAELADDATSRKKFLRMVGGGGGVAAMAVLLGACGSDDDDSSSTSTPAASNSTSTSAAPSSASDMKGDLDILNYALTLEFLETDFYNKVLDAGLFKGEQAELLKGFGESEQAHVDALTATIEKLGGTPVTAPMTKFDLTDATAVAELAAVVENLGAAAYLAQAPKIKNAEVLAAALSIHSVEARHAATLNTLVGKKITPDGAFAKPAEMAEVLKAVKPFIVA</sequence>
<dbReference type="Pfam" id="PF13668">
    <property type="entry name" value="Ferritin_2"/>
    <property type="match status" value="1"/>
</dbReference>
<name>A0AAU7ASG5_9ACTN</name>
<dbReference type="Gene3D" id="1.20.1260.10">
    <property type="match status" value="1"/>
</dbReference>
<proteinExistence type="predicted"/>
<organism evidence="2">
    <name type="scientific">Paraconexibacter sp. AEG42_29</name>
    <dbReference type="NCBI Taxonomy" id="2997339"/>
    <lineage>
        <taxon>Bacteria</taxon>
        <taxon>Bacillati</taxon>
        <taxon>Actinomycetota</taxon>
        <taxon>Thermoleophilia</taxon>
        <taxon>Solirubrobacterales</taxon>
        <taxon>Paraconexibacteraceae</taxon>
        <taxon>Paraconexibacter</taxon>
    </lineage>
</organism>
<gene>
    <name evidence="2" type="ORF">DSM112329_01397</name>
</gene>
<evidence type="ECO:0008006" key="3">
    <source>
        <dbReference type="Google" id="ProtNLM"/>
    </source>
</evidence>
<dbReference type="CDD" id="cd00657">
    <property type="entry name" value="Ferritin_like"/>
    <property type="match status" value="1"/>
</dbReference>
<accession>A0AAU7ASG5</accession>
<dbReference type="KEGG" id="parq:DSM112329_01397"/>
<dbReference type="SUPFAM" id="SSF47240">
    <property type="entry name" value="Ferritin-like"/>
    <property type="match status" value="1"/>
</dbReference>